<comment type="caution">
    <text evidence="2">The sequence shown here is derived from an EMBL/GenBank/DDBJ whole genome shotgun (WGS) entry which is preliminary data.</text>
</comment>
<feature type="region of interest" description="Disordered" evidence="1">
    <location>
        <begin position="134"/>
        <end position="159"/>
    </location>
</feature>
<dbReference type="PANTHER" id="PTHR21422">
    <property type="entry name" value="RAB3 GTPASE-ACTIVATING PROTEIN CATALYTIC SUBUNIT"/>
    <property type="match status" value="1"/>
</dbReference>
<proteinExistence type="predicted"/>
<evidence type="ECO:0000313" key="3">
    <source>
        <dbReference type="Proteomes" id="UP001420932"/>
    </source>
</evidence>
<protein>
    <recommendedName>
        <fullName evidence="4">Rab3 GTPase-activating protein catalytic subunit</fullName>
    </recommendedName>
</protein>
<accession>A0AAP0J5E1</accession>
<keyword evidence="3" id="KW-1185">Reference proteome</keyword>
<sequence>MASSEKTKSATEDECPDDEEAACRLWMADGPKNLLVIAPLSASGVILDAPEATKLLSAVAVALSNSGSTWPAFVPIHDPSRKAYIGIQNMGTLLTRRFESDRIGSQVPEFSSVDFSTSLFKVYFTMRLTYQTPPYDDEDDAQESEPEVREAGGNPDAIPYNKIQWDDDCPWAEWYSAEDPVRGFQLIAVWSNKVVENSLEMAELENASSHEADIWILSPILSSNTNKVPEGKLVGFASQLRLLVNALDISFEGQFIEDFTSGIKAAHISVEPG</sequence>
<dbReference type="InterPro" id="IPR045700">
    <property type="entry name" value="Rab3GAP1"/>
</dbReference>
<evidence type="ECO:0008006" key="4">
    <source>
        <dbReference type="Google" id="ProtNLM"/>
    </source>
</evidence>
<evidence type="ECO:0000256" key="1">
    <source>
        <dbReference type="SAM" id="MobiDB-lite"/>
    </source>
</evidence>
<dbReference type="PANTHER" id="PTHR21422:SF9">
    <property type="entry name" value="RAB3 GTPASE-ACTIVATING PROTEIN CATALYTIC SUBUNIT"/>
    <property type="match status" value="1"/>
</dbReference>
<gene>
    <name evidence="2" type="ORF">Syun_016152</name>
</gene>
<dbReference type="EMBL" id="JBBNAF010000007">
    <property type="protein sequence ID" value="KAK9127355.1"/>
    <property type="molecule type" value="Genomic_DNA"/>
</dbReference>
<feature type="compositionally biased region" description="Acidic residues" evidence="1">
    <location>
        <begin position="135"/>
        <end position="145"/>
    </location>
</feature>
<dbReference type="AlphaFoldDB" id="A0AAP0J5E1"/>
<dbReference type="Proteomes" id="UP001420932">
    <property type="component" value="Unassembled WGS sequence"/>
</dbReference>
<organism evidence="2 3">
    <name type="scientific">Stephania yunnanensis</name>
    <dbReference type="NCBI Taxonomy" id="152371"/>
    <lineage>
        <taxon>Eukaryota</taxon>
        <taxon>Viridiplantae</taxon>
        <taxon>Streptophyta</taxon>
        <taxon>Embryophyta</taxon>
        <taxon>Tracheophyta</taxon>
        <taxon>Spermatophyta</taxon>
        <taxon>Magnoliopsida</taxon>
        <taxon>Ranunculales</taxon>
        <taxon>Menispermaceae</taxon>
        <taxon>Menispermoideae</taxon>
        <taxon>Cissampelideae</taxon>
        <taxon>Stephania</taxon>
    </lineage>
</organism>
<name>A0AAP0J5E1_9MAGN</name>
<reference evidence="2 3" key="1">
    <citation type="submission" date="2024-01" db="EMBL/GenBank/DDBJ databases">
        <title>Genome assemblies of Stephania.</title>
        <authorList>
            <person name="Yang L."/>
        </authorList>
    </citation>
    <scope>NUCLEOTIDE SEQUENCE [LARGE SCALE GENOMIC DNA]</scope>
    <source>
        <strain evidence="2">YNDBR</strain>
        <tissue evidence="2">Leaf</tissue>
    </source>
</reference>
<dbReference type="GO" id="GO:0005096">
    <property type="term" value="F:GTPase activator activity"/>
    <property type="evidence" value="ECO:0007669"/>
    <property type="project" value="InterPro"/>
</dbReference>
<evidence type="ECO:0000313" key="2">
    <source>
        <dbReference type="EMBL" id="KAK9127355.1"/>
    </source>
</evidence>